<feature type="transmembrane region" description="Helical" evidence="1">
    <location>
        <begin position="37"/>
        <end position="56"/>
    </location>
</feature>
<dbReference type="PIRSF" id="PIRSF010219">
    <property type="entry name" value="UCP010219"/>
    <property type="match status" value="1"/>
</dbReference>
<sequence length="203" mass="22849">MQEEDKAKVVNALGGKKGIIDSTIPSLVFLLTYNVTHNLRACLYVSLATAALLMLWRLIKRDTLMHSISGFIGVAFCGWFAWKTGAAKDYYAPSLWKNTGFMLAYLLSILVNWPLIGVLLGPILGENFNWRKDPKRLAAYKKATWIWFALFALRLGIQYPLFKANQLNALGIANIFLGFPLYLATLWGTWMVIKSVPVTKTDN</sequence>
<evidence type="ECO:0000313" key="2">
    <source>
        <dbReference type="EMBL" id="CAB4730882.1"/>
    </source>
</evidence>
<reference evidence="2" key="1">
    <citation type="submission" date="2020-05" db="EMBL/GenBank/DDBJ databases">
        <authorList>
            <person name="Chiriac C."/>
            <person name="Salcher M."/>
            <person name="Ghai R."/>
            <person name="Kavagutti S V."/>
        </authorList>
    </citation>
    <scope>NUCLEOTIDE SEQUENCE</scope>
</reference>
<feature type="transmembrane region" description="Helical" evidence="1">
    <location>
        <begin position="63"/>
        <end position="82"/>
    </location>
</feature>
<dbReference type="InterPro" id="IPR016566">
    <property type="entry name" value="UCP010219"/>
</dbReference>
<keyword evidence="1" id="KW-0472">Membrane</keyword>
<feature type="transmembrane region" description="Helical" evidence="1">
    <location>
        <begin position="168"/>
        <end position="193"/>
    </location>
</feature>
<proteinExistence type="predicted"/>
<feature type="transmembrane region" description="Helical" evidence="1">
    <location>
        <begin position="102"/>
        <end position="124"/>
    </location>
</feature>
<dbReference type="EMBL" id="CAEZYV010000015">
    <property type="protein sequence ID" value="CAB4730882.1"/>
    <property type="molecule type" value="Genomic_DNA"/>
</dbReference>
<feature type="transmembrane region" description="Helical" evidence="1">
    <location>
        <begin position="145"/>
        <end position="162"/>
    </location>
</feature>
<name>A0A6J6S863_9ZZZZ</name>
<gene>
    <name evidence="2" type="ORF">UFOPK2788_00182</name>
</gene>
<dbReference type="AlphaFoldDB" id="A0A6J6S863"/>
<keyword evidence="1" id="KW-0812">Transmembrane</keyword>
<evidence type="ECO:0000256" key="1">
    <source>
        <dbReference type="SAM" id="Phobius"/>
    </source>
</evidence>
<protein>
    <submittedName>
        <fullName evidence="2">Unannotated protein</fullName>
    </submittedName>
</protein>
<keyword evidence="1" id="KW-1133">Transmembrane helix</keyword>
<organism evidence="2">
    <name type="scientific">freshwater metagenome</name>
    <dbReference type="NCBI Taxonomy" id="449393"/>
    <lineage>
        <taxon>unclassified sequences</taxon>
        <taxon>metagenomes</taxon>
        <taxon>ecological metagenomes</taxon>
    </lineage>
</organism>
<accession>A0A6J6S863</accession>
<dbReference type="Pfam" id="PF11361">
    <property type="entry name" value="DUF3159"/>
    <property type="match status" value="1"/>
</dbReference>